<evidence type="ECO:0000256" key="1">
    <source>
        <dbReference type="ARBA" id="ARBA00001947"/>
    </source>
</evidence>
<evidence type="ECO:0000256" key="6">
    <source>
        <dbReference type="ARBA" id="ARBA00022723"/>
    </source>
</evidence>
<comment type="subcellular location">
    <subcellularLocation>
        <location evidence="9">Bacterial microcompartment</location>
    </subcellularLocation>
</comment>
<comment type="similarity">
    <text evidence="2 11">Belongs to the PduL family.</text>
</comment>
<dbReference type="PANTHER" id="PTHR39453">
    <property type="entry name" value="PHOSPHATE PROPANOYLTRANSFERASE"/>
    <property type="match status" value="1"/>
</dbReference>
<evidence type="ECO:0000313" key="12">
    <source>
        <dbReference type="EMBL" id="SBV93203.1"/>
    </source>
</evidence>
<comment type="cofactor">
    <cofactor evidence="1">
        <name>Zn(2+)</name>
        <dbReference type="ChEBI" id="CHEBI:29105"/>
    </cofactor>
</comment>
<dbReference type="AlphaFoldDB" id="A0A212J138"/>
<dbReference type="EMBL" id="FLUP01000001">
    <property type="protein sequence ID" value="SBV93203.1"/>
    <property type="molecule type" value="Genomic_DNA"/>
</dbReference>
<comment type="function">
    <text evidence="11">Involved in 1,2-propanediol (1,2-PD) degradation by catalyzing the conversion of propanoyl-CoA to propanoyl-phosphate.</text>
</comment>
<dbReference type="GO" id="GO:0046872">
    <property type="term" value="F:metal ion binding"/>
    <property type="evidence" value="ECO:0007669"/>
    <property type="project" value="UniProtKB-KW"/>
</dbReference>
<dbReference type="RefSeq" id="WP_192111450.1">
    <property type="nucleotide sequence ID" value="NZ_CABSIF010000004.1"/>
</dbReference>
<evidence type="ECO:0000256" key="4">
    <source>
        <dbReference type="ARBA" id="ARBA00020837"/>
    </source>
</evidence>
<keyword evidence="6" id="KW-0479">Metal-binding</keyword>
<keyword evidence="10" id="KW-1283">Bacterial microcompartment</keyword>
<evidence type="ECO:0000256" key="11">
    <source>
        <dbReference type="PIRNR" id="PIRNR010130"/>
    </source>
</evidence>
<dbReference type="EC" id="2.3.1.222" evidence="3 11"/>
<keyword evidence="7" id="KW-0862">Zinc</keyword>
<evidence type="ECO:0000256" key="9">
    <source>
        <dbReference type="ARBA" id="ARBA00024322"/>
    </source>
</evidence>
<gene>
    <name evidence="12" type="primary">pduL</name>
    <name evidence="12" type="ORF">KM92DES2_10370</name>
</gene>
<evidence type="ECO:0000256" key="7">
    <source>
        <dbReference type="ARBA" id="ARBA00022833"/>
    </source>
</evidence>
<evidence type="ECO:0000256" key="2">
    <source>
        <dbReference type="ARBA" id="ARBA00007342"/>
    </source>
</evidence>
<evidence type="ECO:0000256" key="3">
    <source>
        <dbReference type="ARBA" id="ARBA00012206"/>
    </source>
</evidence>
<dbReference type="GO" id="GO:0016747">
    <property type="term" value="F:acyltransferase activity, transferring groups other than amino-acyl groups"/>
    <property type="evidence" value="ECO:0007669"/>
    <property type="project" value="InterPro"/>
</dbReference>
<sequence length="223" mass="24183">MNEQAIKDIVTDVVRKVLTEQCASSDREETMNAGPIPVEISARHVHLSVEDALSLYGEALRPERPLSQPGQFLCVERVRLIGPKGVMDKVAVLGPARSVSQIELSKTDARILGINPPVRQSGDTKDTPGIVLASTTGIVGLESGVIVAARHIHMHTDDAERFGLKDKDKVAVRLDTERPMILEDVLVRVSDSFKLAMHIDADEGNSAGWKPGVTGVIVRRSRG</sequence>
<evidence type="ECO:0000256" key="8">
    <source>
        <dbReference type="ARBA" id="ARBA00023315"/>
    </source>
</evidence>
<evidence type="ECO:0000256" key="5">
    <source>
        <dbReference type="ARBA" id="ARBA00022679"/>
    </source>
</evidence>
<dbReference type="PIRSF" id="PIRSF010130">
    <property type="entry name" value="PduL"/>
    <property type="match status" value="1"/>
</dbReference>
<organism evidence="12">
    <name type="scientific">uncultured Desulfovibrio sp</name>
    <dbReference type="NCBI Taxonomy" id="167968"/>
    <lineage>
        <taxon>Bacteria</taxon>
        <taxon>Pseudomonadati</taxon>
        <taxon>Thermodesulfobacteriota</taxon>
        <taxon>Desulfovibrionia</taxon>
        <taxon>Desulfovibrionales</taxon>
        <taxon>Desulfovibrionaceae</taxon>
        <taxon>Desulfovibrio</taxon>
        <taxon>environmental samples</taxon>
    </lineage>
</organism>
<dbReference type="NCBIfam" id="NF011652">
    <property type="entry name" value="PRK15070.1"/>
    <property type="match status" value="1"/>
</dbReference>
<proteinExistence type="inferred from homology"/>
<dbReference type="InterPro" id="IPR008300">
    <property type="entry name" value="PTAC"/>
</dbReference>
<name>A0A212J138_9BACT</name>
<evidence type="ECO:0000256" key="10">
    <source>
        <dbReference type="ARBA" id="ARBA00024446"/>
    </source>
</evidence>
<accession>A0A212J138</accession>
<keyword evidence="5 11" id="KW-0808">Transferase</keyword>
<dbReference type="PANTHER" id="PTHR39453:SF1">
    <property type="entry name" value="PHOSPHATE PROPANOYLTRANSFERASE"/>
    <property type="match status" value="1"/>
</dbReference>
<comment type="catalytic activity">
    <reaction evidence="11">
        <text>propanoyl-CoA + phosphate = propanoyl phosphate + CoA</text>
        <dbReference type="Rhea" id="RHEA:28046"/>
        <dbReference type="ChEBI" id="CHEBI:43474"/>
        <dbReference type="ChEBI" id="CHEBI:57287"/>
        <dbReference type="ChEBI" id="CHEBI:57392"/>
        <dbReference type="ChEBI" id="CHEBI:58933"/>
        <dbReference type="EC" id="2.3.1.222"/>
    </reaction>
</comment>
<dbReference type="Pfam" id="PF06130">
    <property type="entry name" value="PTAC"/>
    <property type="match status" value="1"/>
</dbReference>
<keyword evidence="8 11" id="KW-0012">Acyltransferase</keyword>
<dbReference type="GO" id="GO:0031469">
    <property type="term" value="C:bacterial microcompartment"/>
    <property type="evidence" value="ECO:0007669"/>
    <property type="project" value="UniProtKB-SubCell"/>
</dbReference>
<dbReference type="UniPathway" id="UPA00621"/>
<reference evidence="12" key="1">
    <citation type="submission" date="2016-04" db="EMBL/GenBank/DDBJ databases">
        <authorList>
            <person name="Evans L.H."/>
            <person name="Alamgir A."/>
            <person name="Owens N."/>
            <person name="Weber N.D."/>
            <person name="Virtaneva K."/>
            <person name="Barbian K."/>
            <person name="Babar A."/>
            <person name="Rosenke K."/>
        </authorList>
    </citation>
    <scope>NUCLEOTIDE SEQUENCE</scope>
    <source>
        <strain evidence="12">92-2</strain>
    </source>
</reference>
<comment type="pathway">
    <text evidence="11">Polyol metabolism; 1,2-propanediol degradation.</text>
</comment>
<dbReference type="GO" id="GO:0051144">
    <property type="term" value="P:1,2-propanediol catabolic process"/>
    <property type="evidence" value="ECO:0007669"/>
    <property type="project" value="UniProtKB-UniPathway"/>
</dbReference>
<protein>
    <recommendedName>
        <fullName evidence="4 11">Phosphate propanoyltransferase</fullName>
        <ecNumber evidence="3 11">2.3.1.222</ecNumber>
    </recommendedName>
</protein>